<reference evidence="2 3" key="1">
    <citation type="submission" date="2016-09" db="EMBL/GenBank/DDBJ databases">
        <title>Extensive genetic diversity and differential bi-allelic expression allows diatom success in the polar Southern Ocean.</title>
        <authorList>
            <consortium name="DOE Joint Genome Institute"/>
            <person name="Mock T."/>
            <person name="Otillar R.P."/>
            <person name="Strauss J."/>
            <person name="Dupont C."/>
            <person name="Frickenhaus S."/>
            <person name="Maumus F."/>
            <person name="Mcmullan M."/>
            <person name="Sanges R."/>
            <person name="Schmutz J."/>
            <person name="Toseland A."/>
            <person name="Valas R."/>
            <person name="Veluchamy A."/>
            <person name="Ward B.J."/>
            <person name="Allen A."/>
            <person name="Barry K."/>
            <person name="Falciatore A."/>
            <person name="Ferrante M."/>
            <person name="Fortunato A.E."/>
            <person name="Gloeckner G."/>
            <person name="Gruber A."/>
            <person name="Hipkin R."/>
            <person name="Janech M."/>
            <person name="Kroth P."/>
            <person name="Leese F."/>
            <person name="Lindquist E."/>
            <person name="Lyon B.R."/>
            <person name="Martin J."/>
            <person name="Mayer C."/>
            <person name="Parker M."/>
            <person name="Quesneville H."/>
            <person name="Raymond J."/>
            <person name="Uhlig C."/>
            <person name="Valentin K.U."/>
            <person name="Worden A.Z."/>
            <person name="Armbrust E.V."/>
            <person name="Bowler C."/>
            <person name="Green B."/>
            <person name="Moulton V."/>
            <person name="Van Oosterhout C."/>
            <person name="Grigoriev I."/>
        </authorList>
    </citation>
    <scope>NUCLEOTIDE SEQUENCE [LARGE SCALE GENOMIC DNA]</scope>
    <source>
        <strain evidence="2 3">CCMP1102</strain>
    </source>
</reference>
<feature type="compositionally biased region" description="Low complexity" evidence="1">
    <location>
        <begin position="118"/>
        <end position="130"/>
    </location>
</feature>
<dbReference type="KEGG" id="fcy:FRACYDRAFT_244240"/>
<dbReference type="InParanoid" id="A0A1E7F1S2"/>
<dbReference type="Proteomes" id="UP000095751">
    <property type="component" value="Unassembled WGS sequence"/>
</dbReference>
<keyword evidence="3" id="KW-1185">Reference proteome</keyword>
<dbReference type="AlphaFoldDB" id="A0A1E7F1S2"/>
<evidence type="ECO:0000256" key="1">
    <source>
        <dbReference type="SAM" id="MobiDB-lite"/>
    </source>
</evidence>
<sequence>MIIISFLRKLHHRNKRHRQLQQQQRIRQKLQKQQSAKTTATETKAVVEESNELSLELPLRVDEAAVAEFESSSSEVVRLKKGSAADIIPTNEHEMYYTLRCHSSTSSLVSTAEESILSTSNHSSGSGSTNKNKQRRRRQQQRRQPSRQSIEIQFSNTTESIKMKNQVEKVQLVTHNTRLT</sequence>
<proteinExistence type="predicted"/>
<feature type="region of interest" description="Disordered" evidence="1">
    <location>
        <begin position="112"/>
        <end position="150"/>
    </location>
</feature>
<accession>A0A1E7F1S2</accession>
<evidence type="ECO:0000313" key="3">
    <source>
        <dbReference type="Proteomes" id="UP000095751"/>
    </source>
</evidence>
<protein>
    <submittedName>
        <fullName evidence="2">Uncharacterized protein</fullName>
    </submittedName>
</protein>
<gene>
    <name evidence="2" type="ORF">FRACYDRAFT_244240</name>
</gene>
<name>A0A1E7F1S2_9STRA</name>
<evidence type="ECO:0000313" key="2">
    <source>
        <dbReference type="EMBL" id="OEU12056.1"/>
    </source>
</evidence>
<feature type="compositionally biased region" description="Basic residues" evidence="1">
    <location>
        <begin position="132"/>
        <end position="145"/>
    </location>
</feature>
<organism evidence="2 3">
    <name type="scientific">Fragilariopsis cylindrus CCMP1102</name>
    <dbReference type="NCBI Taxonomy" id="635003"/>
    <lineage>
        <taxon>Eukaryota</taxon>
        <taxon>Sar</taxon>
        <taxon>Stramenopiles</taxon>
        <taxon>Ochrophyta</taxon>
        <taxon>Bacillariophyta</taxon>
        <taxon>Bacillariophyceae</taxon>
        <taxon>Bacillariophycidae</taxon>
        <taxon>Bacillariales</taxon>
        <taxon>Bacillariaceae</taxon>
        <taxon>Fragilariopsis</taxon>
    </lineage>
</organism>
<dbReference type="EMBL" id="KV784365">
    <property type="protein sequence ID" value="OEU12056.1"/>
    <property type="molecule type" value="Genomic_DNA"/>
</dbReference>